<gene>
    <name evidence="4" type="ORF">MARPO_0130s0035</name>
</gene>
<keyword evidence="5" id="KW-1185">Reference proteome</keyword>
<dbReference type="OrthoDB" id="784295at2759"/>
<evidence type="ECO:0000259" key="3">
    <source>
        <dbReference type="Pfam" id="PF13837"/>
    </source>
</evidence>
<dbReference type="Pfam" id="PF13837">
    <property type="entry name" value="Myb_DNA-bind_4"/>
    <property type="match status" value="1"/>
</dbReference>
<dbReference type="PANTHER" id="PTHR46327">
    <property type="entry name" value="F16F4.11 PROTEIN-RELATED"/>
    <property type="match status" value="1"/>
</dbReference>
<feature type="compositionally biased region" description="Acidic residues" evidence="2">
    <location>
        <begin position="268"/>
        <end position="285"/>
    </location>
</feature>
<dbReference type="Proteomes" id="UP000244005">
    <property type="component" value="Unassembled WGS sequence"/>
</dbReference>
<evidence type="ECO:0000256" key="1">
    <source>
        <dbReference type="SAM" id="Coils"/>
    </source>
</evidence>
<dbReference type="OMA" id="RDGHEAC"/>
<feature type="coiled-coil region" evidence="1">
    <location>
        <begin position="367"/>
        <end position="436"/>
    </location>
</feature>
<dbReference type="Gramene" id="Mp2g02280.1">
    <property type="protein sequence ID" value="Mp2g02280.1.cds1"/>
    <property type="gene ID" value="Mp2g02280"/>
</dbReference>
<protein>
    <recommendedName>
        <fullName evidence="3">Myb/SANT-like DNA-binding domain-containing protein</fullName>
    </recommendedName>
</protein>
<dbReference type="AlphaFoldDB" id="A0A2R6W8C3"/>
<name>A0A2R6W8C3_MARPO</name>
<organism evidence="4 5">
    <name type="scientific">Marchantia polymorpha</name>
    <name type="common">Common liverwort</name>
    <name type="synonym">Marchantia aquatica</name>
    <dbReference type="NCBI Taxonomy" id="3197"/>
    <lineage>
        <taxon>Eukaryota</taxon>
        <taxon>Viridiplantae</taxon>
        <taxon>Streptophyta</taxon>
        <taxon>Embryophyta</taxon>
        <taxon>Marchantiophyta</taxon>
        <taxon>Marchantiopsida</taxon>
        <taxon>Marchantiidae</taxon>
        <taxon>Marchantiales</taxon>
        <taxon>Marchantiaceae</taxon>
        <taxon>Marchantia</taxon>
    </lineage>
</organism>
<dbReference type="InterPro" id="IPR044822">
    <property type="entry name" value="Myb_DNA-bind_4"/>
</dbReference>
<feature type="domain" description="Myb/SANT-like DNA-binding" evidence="3">
    <location>
        <begin position="103"/>
        <end position="193"/>
    </location>
</feature>
<feature type="region of interest" description="Disordered" evidence="2">
    <location>
        <begin position="262"/>
        <end position="285"/>
    </location>
</feature>
<evidence type="ECO:0000313" key="4">
    <source>
        <dbReference type="EMBL" id="PTQ30082.1"/>
    </source>
</evidence>
<dbReference type="EMBL" id="KZ772802">
    <property type="protein sequence ID" value="PTQ30082.1"/>
    <property type="molecule type" value="Genomic_DNA"/>
</dbReference>
<feature type="region of interest" description="Disordered" evidence="2">
    <location>
        <begin position="1"/>
        <end position="25"/>
    </location>
</feature>
<feature type="compositionally biased region" description="Acidic residues" evidence="2">
    <location>
        <begin position="73"/>
        <end position="84"/>
    </location>
</feature>
<sequence length="464" mass="50948">MEVDGKDAAGGGRGGGCESISSDGGGVTGGLSLELVGKGKAGPGGGGGVGLLPKGLGNGLIGAVAAAGGGAVSDEEDPSFEGDGGEGGQHGGGRNKKTSPWQRMKWTDSMVKLLIGVVLFVGEDSSLDGSGEGNKRKSGILQKKGKWKSVSKVMMEKGCYVSPQQCEDKFNDLNKRYKRLNDILGKNTACNVVENPSTLDAMTNLLPKAKEDVKKILSSKHLFYKEMAFYHSGNKAALSTDLEFQPSLQAVMLQGRELMESGRHMKDDMDEDDDDDDDDDDVDDEFDIADGVEEDGDTIADLSDPYGKRRKLSKKLEEVELGMAASGLHDYGKDMNGVEIVNTDIMNVLHESSKASREHQQWMRNRTMQLEEQKVGLQAEAFNLEKQRFKWQKFSCKKDRELERLRLENERMKLENERIQLEIKQKELEMDNKRSEASMTSIALILDRLQAREQNDLGRGQCVQ</sequence>
<evidence type="ECO:0000256" key="2">
    <source>
        <dbReference type="SAM" id="MobiDB-lite"/>
    </source>
</evidence>
<reference evidence="5" key="1">
    <citation type="journal article" date="2017" name="Cell">
        <title>Insights into land plant evolution garnered from the Marchantia polymorpha genome.</title>
        <authorList>
            <person name="Bowman J.L."/>
            <person name="Kohchi T."/>
            <person name="Yamato K.T."/>
            <person name="Jenkins J."/>
            <person name="Shu S."/>
            <person name="Ishizaki K."/>
            <person name="Yamaoka S."/>
            <person name="Nishihama R."/>
            <person name="Nakamura Y."/>
            <person name="Berger F."/>
            <person name="Adam C."/>
            <person name="Aki S.S."/>
            <person name="Althoff F."/>
            <person name="Araki T."/>
            <person name="Arteaga-Vazquez M.A."/>
            <person name="Balasubrmanian S."/>
            <person name="Barry K."/>
            <person name="Bauer D."/>
            <person name="Boehm C.R."/>
            <person name="Briginshaw L."/>
            <person name="Caballero-Perez J."/>
            <person name="Catarino B."/>
            <person name="Chen F."/>
            <person name="Chiyoda S."/>
            <person name="Chovatia M."/>
            <person name="Davies K.M."/>
            <person name="Delmans M."/>
            <person name="Demura T."/>
            <person name="Dierschke T."/>
            <person name="Dolan L."/>
            <person name="Dorantes-Acosta A.E."/>
            <person name="Eklund D.M."/>
            <person name="Florent S.N."/>
            <person name="Flores-Sandoval E."/>
            <person name="Fujiyama A."/>
            <person name="Fukuzawa H."/>
            <person name="Galik B."/>
            <person name="Grimanelli D."/>
            <person name="Grimwood J."/>
            <person name="Grossniklaus U."/>
            <person name="Hamada T."/>
            <person name="Haseloff J."/>
            <person name="Hetherington A.J."/>
            <person name="Higo A."/>
            <person name="Hirakawa Y."/>
            <person name="Hundley H.N."/>
            <person name="Ikeda Y."/>
            <person name="Inoue K."/>
            <person name="Inoue S.I."/>
            <person name="Ishida S."/>
            <person name="Jia Q."/>
            <person name="Kakita M."/>
            <person name="Kanazawa T."/>
            <person name="Kawai Y."/>
            <person name="Kawashima T."/>
            <person name="Kennedy M."/>
            <person name="Kinose K."/>
            <person name="Kinoshita T."/>
            <person name="Kohara Y."/>
            <person name="Koide E."/>
            <person name="Komatsu K."/>
            <person name="Kopischke S."/>
            <person name="Kubo M."/>
            <person name="Kyozuka J."/>
            <person name="Lagercrantz U."/>
            <person name="Lin S.S."/>
            <person name="Lindquist E."/>
            <person name="Lipzen A.M."/>
            <person name="Lu C.W."/>
            <person name="De Luna E."/>
            <person name="Martienssen R.A."/>
            <person name="Minamino N."/>
            <person name="Mizutani M."/>
            <person name="Mizutani M."/>
            <person name="Mochizuki N."/>
            <person name="Monte I."/>
            <person name="Mosher R."/>
            <person name="Nagasaki H."/>
            <person name="Nakagami H."/>
            <person name="Naramoto S."/>
            <person name="Nishitani K."/>
            <person name="Ohtani M."/>
            <person name="Okamoto T."/>
            <person name="Okumura M."/>
            <person name="Phillips J."/>
            <person name="Pollak B."/>
            <person name="Reinders A."/>
            <person name="Rovekamp M."/>
            <person name="Sano R."/>
            <person name="Sawa S."/>
            <person name="Schmid M.W."/>
            <person name="Shirakawa M."/>
            <person name="Solano R."/>
            <person name="Spunde A."/>
            <person name="Suetsugu N."/>
            <person name="Sugano S."/>
            <person name="Sugiyama A."/>
            <person name="Sun R."/>
            <person name="Suzuki Y."/>
            <person name="Takenaka M."/>
            <person name="Takezawa D."/>
            <person name="Tomogane H."/>
            <person name="Tsuzuki M."/>
            <person name="Ueda T."/>
            <person name="Umeda M."/>
            <person name="Ward J.M."/>
            <person name="Watanabe Y."/>
            <person name="Yazaki K."/>
            <person name="Yokoyama R."/>
            <person name="Yoshitake Y."/>
            <person name="Yotsui I."/>
            <person name="Zachgo S."/>
            <person name="Schmutz J."/>
        </authorList>
    </citation>
    <scope>NUCLEOTIDE SEQUENCE [LARGE SCALE GENOMIC DNA]</scope>
    <source>
        <strain evidence="5">Tak-1</strain>
    </source>
</reference>
<dbReference type="Gene3D" id="1.10.10.60">
    <property type="entry name" value="Homeodomain-like"/>
    <property type="match status" value="1"/>
</dbReference>
<feature type="compositionally biased region" description="Gly residues" evidence="2">
    <location>
        <begin position="8"/>
        <end position="25"/>
    </location>
</feature>
<dbReference type="PANTHER" id="PTHR46327:SF9">
    <property type="entry name" value="MYB_SANT-LIKE DNA-BINDING DOMAIN-CONTAINING PROTEIN"/>
    <property type="match status" value="1"/>
</dbReference>
<keyword evidence="1" id="KW-0175">Coiled coil</keyword>
<evidence type="ECO:0000313" key="5">
    <source>
        <dbReference type="Proteomes" id="UP000244005"/>
    </source>
</evidence>
<proteinExistence type="predicted"/>
<accession>A0A2R6W8C3</accession>
<feature type="region of interest" description="Disordered" evidence="2">
    <location>
        <begin position="71"/>
        <end position="102"/>
    </location>
</feature>